<keyword evidence="2" id="KW-0472">Membrane</keyword>
<accession>A0ABX6B3S9</accession>
<name>A0ABX6B3S9_9ACTN</name>
<protein>
    <recommendedName>
        <fullName evidence="5">Integral membrane protein</fullName>
    </recommendedName>
</protein>
<evidence type="ECO:0000256" key="2">
    <source>
        <dbReference type="SAM" id="Phobius"/>
    </source>
</evidence>
<evidence type="ECO:0000313" key="3">
    <source>
        <dbReference type="EMBL" id="QEV09693.1"/>
    </source>
</evidence>
<proteinExistence type="predicted"/>
<dbReference type="Proteomes" id="UP000326041">
    <property type="component" value="Chromosome"/>
</dbReference>
<reference evidence="3 4" key="1">
    <citation type="submission" date="2017-09" db="EMBL/GenBank/DDBJ databases">
        <authorList>
            <person name="Lee N."/>
            <person name="Cho B.-K."/>
        </authorList>
    </citation>
    <scope>NUCLEOTIDE SEQUENCE [LARGE SCALE GENOMIC DNA]</scope>
    <source>
        <strain evidence="3 4">ATCC 13879</strain>
    </source>
</reference>
<dbReference type="EMBL" id="CP023697">
    <property type="protein sequence ID" value="QEV09693.1"/>
    <property type="molecule type" value="Genomic_DNA"/>
</dbReference>
<feature type="compositionally biased region" description="Basic and acidic residues" evidence="1">
    <location>
        <begin position="94"/>
        <end position="106"/>
    </location>
</feature>
<feature type="region of interest" description="Disordered" evidence="1">
    <location>
        <begin position="85"/>
        <end position="106"/>
    </location>
</feature>
<evidence type="ECO:0000256" key="1">
    <source>
        <dbReference type="SAM" id="MobiDB-lite"/>
    </source>
</evidence>
<organism evidence="3 4">
    <name type="scientific">Streptomyces prasinus</name>
    <dbReference type="NCBI Taxonomy" id="67345"/>
    <lineage>
        <taxon>Bacteria</taxon>
        <taxon>Bacillati</taxon>
        <taxon>Actinomycetota</taxon>
        <taxon>Actinomycetes</taxon>
        <taxon>Kitasatosporales</taxon>
        <taxon>Streptomycetaceae</taxon>
        <taxon>Streptomyces</taxon>
    </lineage>
</organism>
<keyword evidence="2" id="KW-0812">Transmembrane</keyword>
<sequence length="106" mass="11749">MERTDVIVVLAAVLIFVVTAKPLRKVPAWHIGVLAFLLYPVDRVLLSALESAGIVNSPWSKYPLMLSVTFAIAVLTAPAVRGYKARRGRRAGRQHHDQHHDQDVDA</sequence>
<feature type="transmembrane region" description="Helical" evidence="2">
    <location>
        <begin position="62"/>
        <end position="80"/>
    </location>
</feature>
<keyword evidence="2" id="KW-1133">Transmembrane helix</keyword>
<gene>
    <name evidence="3" type="ORF">CP972_32480</name>
</gene>
<keyword evidence="4" id="KW-1185">Reference proteome</keyword>
<dbReference type="GeneID" id="95539187"/>
<dbReference type="RefSeq" id="WP_055604472.1">
    <property type="nucleotide sequence ID" value="NZ_CP023697.1"/>
</dbReference>
<evidence type="ECO:0008006" key="5">
    <source>
        <dbReference type="Google" id="ProtNLM"/>
    </source>
</evidence>
<evidence type="ECO:0000313" key="4">
    <source>
        <dbReference type="Proteomes" id="UP000326041"/>
    </source>
</evidence>